<dbReference type="KEGG" id="pef:A7E78_10725"/>
<name>A0A1L3GRJ5_9BACT</name>
<dbReference type="EMBL" id="CP015519">
    <property type="protein sequence ID" value="APG28278.1"/>
    <property type="molecule type" value="Genomic_DNA"/>
</dbReference>
<sequence length="73" mass="8345">MLLGGTAYVDLYPQLKEGVLIWRIYEKIIPPQLFGVNPWRMVLAMIVLALVREERVVSSGLRGLVTMERDSRS</sequence>
<gene>
    <name evidence="1" type="ORF">A7E78_10725</name>
</gene>
<dbReference type="AlphaFoldDB" id="A0A1L3GRJ5"/>
<proteinExistence type="predicted"/>
<dbReference type="Proteomes" id="UP000182517">
    <property type="component" value="Chromosome"/>
</dbReference>
<protein>
    <submittedName>
        <fullName evidence="1">Uncharacterized protein</fullName>
    </submittedName>
</protein>
<accession>A0A1L3GRJ5</accession>
<evidence type="ECO:0000313" key="2">
    <source>
        <dbReference type="Proteomes" id="UP000182517"/>
    </source>
</evidence>
<organism evidence="1 2">
    <name type="scientific">Syntrophotalea acetylenivorans</name>
    <dbReference type="NCBI Taxonomy" id="1842532"/>
    <lineage>
        <taxon>Bacteria</taxon>
        <taxon>Pseudomonadati</taxon>
        <taxon>Thermodesulfobacteriota</taxon>
        <taxon>Desulfuromonadia</taxon>
        <taxon>Desulfuromonadales</taxon>
        <taxon>Syntrophotaleaceae</taxon>
        <taxon>Syntrophotalea</taxon>
    </lineage>
</organism>
<evidence type="ECO:0000313" key="1">
    <source>
        <dbReference type="EMBL" id="APG28278.1"/>
    </source>
</evidence>
<keyword evidence="2" id="KW-1185">Reference proteome</keyword>
<reference evidence="1 2" key="1">
    <citation type="journal article" date="2017" name="Genome Announc.">
        <title>Complete Genome Sequences of Two Acetylene-Fermenting Pelobacter acetylenicus Strains.</title>
        <authorList>
            <person name="Sutton J.M."/>
            <person name="Baesman S.M."/>
            <person name="Fierst J.L."/>
            <person name="Poret-Peterson A.T."/>
            <person name="Oremland R.S."/>
            <person name="Dunlap D.S."/>
            <person name="Akob D.M."/>
        </authorList>
    </citation>
    <scope>NUCLEOTIDE SEQUENCE [LARGE SCALE GENOMIC DNA]</scope>
    <source>
        <strain evidence="1 2">SFB93</strain>
    </source>
</reference>